<comment type="caution">
    <text evidence="3">The sequence shown here is derived from an EMBL/GenBank/DDBJ whole genome shotgun (WGS) entry which is preliminary data.</text>
</comment>
<dbReference type="Pfam" id="PF12158">
    <property type="entry name" value="DUF3592"/>
    <property type="match status" value="1"/>
</dbReference>
<reference evidence="4" key="1">
    <citation type="submission" date="2015-07" db="EMBL/GenBank/DDBJ databases">
        <authorList>
            <person name="Graham D.E."/>
            <person name="Giannone R.J."/>
            <person name="Gulvik C.A."/>
            <person name="Hettich R.L."/>
            <person name="Klingeman D.M."/>
            <person name="Mahan K.M."/>
            <person name="Parry R.J."/>
            <person name="Spain J.C."/>
        </authorList>
    </citation>
    <scope>NUCLEOTIDE SEQUENCE [LARGE SCALE GENOMIC DNA]</scope>
    <source>
        <strain evidence="4">ATCC 27428</strain>
    </source>
</reference>
<sequence length="111" mass="12079">MVQHRLQREGIRVRGLVVRHHVEGSEMDGGLVYFAVVEFVDAQGGRHTFQAGSSGVKGLPVGGEVPVRYLPQAPNSARIDLRRRRIGEVAARFAGGTLFTAIGIWMLATGR</sequence>
<feature type="domain" description="DUF3592" evidence="2">
    <location>
        <begin position="14"/>
        <end position="80"/>
    </location>
</feature>
<dbReference type="InterPro" id="IPR021994">
    <property type="entry name" value="DUF3592"/>
</dbReference>
<evidence type="ECO:0000259" key="2">
    <source>
        <dbReference type="Pfam" id="PF12158"/>
    </source>
</evidence>
<organism evidence="3 4">
    <name type="scientific">Streptomyces eurocidicus</name>
    <name type="common">Streptoverticillium eurocidicus</name>
    <dbReference type="NCBI Taxonomy" id="66423"/>
    <lineage>
        <taxon>Bacteria</taxon>
        <taxon>Bacillati</taxon>
        <taxon>Actinomycetota</taxon>
        <taxon>Actinomycetes</taxon>
        <taxon>Kitasatosporales</taxon>
        <taxon>Streptomycetaceae</taxon>
        <taxon>Streptomyces</taxon>
    </lineage>
</organism>
<name>A0A2N8NYV7_STREU</name>
<dbReference type="Proteomes" id="UP000235945">
    <property type="component" value="Unassembled WGS sequence"/>
</dbReference>
<proteinExistence type="predicted"/>
<keyword evidence="4" id="KW-1185">Reference proteome</keyword>
<protein>
    <recommendedName>
        <fullName evidence="2">DUF3592 domain-containing protein</fullName>
    </recommendedName>
</protein>
<feature type="transmembrane region" description="Helical" evidence="1">
    <location>
        <begin position="89"/>
        <end position="108"/>
    </location>
</feature>
<evidence type="ECO:0000313" key="3">
    <source>
        <dbReference type="EMBL" id="PNE33949.1"/>
    </source>
</evidence>
<dbReference type="AlphaFoldDB" id="A0A2N8NYV7"/>
<evidence type="ECO:0000313" key="4">
    <source>
        <dbReference type="Proteomes" id="UP000235945"/>
    </source>
</evidence>
<evidence type="ECO:0000256" key="1">
    <source>
        <dbReference type="SAM" id="Phobius"/>
    </source>
</evidence>
<keyword evidence="1" id="KW-0812">Transmembrane</keyword>
<dbReference type="EMBL" id="LGUI01000003">
    <property type="protein sequence ID" value="PNE33949.1"/>
    <property type="molecule type" value="Genomic_DNA"/>
</dbReference>
<keyword evidence="1" id="KW-1133">Transmembrane helix</keyword>
<gene>
    <name evidence="3" type="ORF">AF335_11110</name>
</gene>
<accession>A0A2N8NYV7</accession>
<keyword evidence="1" id="KW-0472">Membrane</keyword>